<proteinExistence type="predicted"/>
<dbReference type="Gene3D" id="3.30.450.40">
    <property type="match status" value="1"/>
</dbReference>
<dbReference type="InterPro" id="IPR001633">
    <property type="entry name" value="EAL_dom"/>
</dbReference>
<feature type="domain" description="GGDEF" evidence="3">
    <location>
        <begin position="232"/>
        <end position="365"/>
    </location>
</feature>
<dbReference type="SUPFAM" id="SSF55781">
    <property type="entry name" value="GAF domain-like"/>
    <property type="match status" value="1"/>
</dbReference>
<reference evidence="4 5" key="1">
    <citation type="submission" date="2015-03" db="EMBL/GenBank/DDBJ databases">
        <authorList>
            <person name="Murphy D."/>
        </authorList>
    </citation>
    <scope>NUCLEOTIDE SEQUENCE [LARGE SCALE GENOMIC DNA]</scope>
    <source>
        <strain evidence="4 5">DSM 44277</strain>
    </source>
</reference>
<dbReference type="PROSITE" id="PS50887">
    <property type="entry name" value="GGDEF"/>
    <property type="match status" value="1"/>
</dbReference>
<dbReference type="InterPro" id="IPR029787">
    <property type="entry name" value="Nucleotide_cyclase"/>
</dbReference>
<dbReference type="Gene3D" id="3.30.70.270">
    <property type="match status" value="1"/>
</dbReference>
<evidence type="ECO:0000259" key="3">
    <source>
        <dbReference type="PROSITE" id="PS50887"/>
    </source>
</evidence>
<feature type="region of interest" description="Disordered" evidence="1">
    <location>
        <begin position="1"/>
        <end position="23"/>
    </location>
</feature>
<gene>
    <name evidence="4" type="ORF">BN971_01325</name>
</gene>
<dbReference type="AlphaFoldDB" id="A0A0U0W5H5"/>
<evidence type="ECO:0000256" key="1">
    <source>
        <dbReference type="SAM" id="MobiDB-lite"/>
    </source>
</evidence>
<accession>A0A0U0W5H5</accession>
<dbReference type="SUPFAM" id="SSF55073">
    <property type="entry name" value="Nucleotide cyclase"/>
    <property type="match status" value="1"/>
</dbReference>
<dbReference type="InterPro" id="IPR043128">
    <property type="entry name" value="Rev_trsase/Diguanyl_cyclase"/>
</dbReference>
<organism evidence="4 5">
    <name type="scientific">Mycobacterium bohemicum DSM 44277</name>
    <dbReference type="NCBI Taxonomy" id="1236609"/>
    <lineage>
        <taxon>Bacteria</taxon>
        <taxon>Bacillati</taxon>
        <taxon>Actinomycetota</taxon>
        <taxon>Actinomycetes</taxon>
        <taxon>Mycobacteriales</taxon>
        <taxon>Mycobacteriaceae</taxon>
        <taxon>Mycobacterium</taxon>
    </lineage>
</organism>
<dbReference type="EMBL" id="CSTD01000001">
    <property type="protein sequence ID" value="CPR08663.1"/>
    <property type="molecule type" value="Genomic_DNA"/>
</dbReference>
<dbReference type="InterPro" id="IPR000160">
    <property type="entry name" value="GGDEF_dom"/>
</dbReference>
<protein>
    <submittedName>
        <fullName evidence="4">Cyclic diguanylate phosphodiesterase domain-containing protein</fullName>
    </submittedName>
</protein>
<dbReference type="Gene3D" id="3.20.20.450">
    <property type="entry name" value="EAL domain"/>
    <property type="match status" value="1"/>
</dbReference>
<dbReference type="InterPro" id="IPR003018">
    <property type="entry name" value="GAF"/>
</dbReference>
<dbReference type="NCBIfam" id="TIGR00254">
    <property type="entry name" value="GGDEF"/>
    <property type="match status" value="1"/>
</dbReference>
<dbReference type="CDD" id="cd01949">
    <property type="entry name" value="GGDEF"/>
    <property type="match status" value="1"/>
</dbReference>
<dbReference type="InterPro" id="IPR029016">
    <property type="entry name" value="GAF-like_dom_sf"/>
</dbReference>
<feature type="domain" description="EAL" evidence="2">
    <location>
        <begin position="374"/>
        <end position="629"/>
    </location>
</feature>
<dbReference type="PANTHER" id="PTHR44757:SF2">
    <property type="entry name" value="BIOFILM ARCHITECTURE MAINTENANCE PROTEIN MBAA"/>
    <property type="match status" value="1"/>
</dbReference>
<evidence type="ECO:0000259" key="2">
    <source>
        <dbReference type="PROSITE" id="PS50883"/>
    </source>
</evidence>
<dbReference type="SMART" id="SM00065">
    <property type="entry name" value="GAF"/>
    <property type="match status" value="1"/>
</dbReference>
<dbReference type="InterPro" id="IPR052155">
    <property type="entry name" value="Biofilm_reg_signaling"/>
</dbReference>
<dbReference type="Pfam" id="PF13185">
    <property type="entry name" value="GAF_2"/>
    <property type="match status" value="1"/>
</dbReference>
<evidence type="ECO:0000313" key="4">
    <source>
        <dbReference type="EMBL" id="CPR08663.1"/>
    </source>
</evidence>
<dbReference type="CDD" id="cd01948">
    <property type="entry name" value="EAL"/>
    <property type="match status" value="1"/>
</dbReference>
<dbReference type="SMART" id="SM00052">
    <property type="entry name" value="EAL"/>
    <property type="match status" value="1"/>
</dbReference>
<dbReference type="Pfam" id="PF00990">
    <property type="entry name" value="GGDEF"/>
    <property type="match status" value="1"/>
</dbReference>
<dbReference type="Proteomes" id="UP000198875">
    <property type="component" value="Unassembled WGS sequence"/>
</dbReference>
<evidence type="ECO:0000313" key="5">
    <source>
        <dbReference type="Proteomes" id="UP000198875"/>
    </source>
</evidence>
<dbReference type="InterPro" id="IPR035919">
    <property type="entry name" value="EAL_sf"/>
</dbReference>
<dbReference type="Pfam" id="PF00563">
    <property type="entry name" value="EAL"/>
    <property type="match status" value="1"/>
</dbReference>
<dbReference type="PANTHER" id="PTHR44757">
    <property type="entry name" value="DIGUANYLATE CYCLASE DGCP"/>
    <property type="match status" value="1"/>
</dbReference>
<name>A0A0U0W5H5_MYCBE</name>
<dbReference type="PROSITE" id="PS50883">
    <property type="entry name" value="EAL"/>
    <property type="match status" value="1"/>
</dbReference>
<dbReference type="SMART" id="SM00267">
    <property type="entry name" value="GGDEF"/>
    <property type="match status" value="1"/>
</dbReference>
<sequence length="646" mass="69937">MKTTIPLMGPGNPSPAGTVPYREEPVPRSLDLVVTSVATQLMEATGPTVGRVSERVLAQLVDQFDLDGSFLRHHDHDRRASLLVAEWPPRTDVDNPDPMAVVHFSSADPILAECEHGRKPVVIRPEQTSRSFLRRPGGAKRSDSPSVAAAPLVSGEVTTGVLGFVKFGARRWKQEEINTLEAVAALFAQLQARIAAEEKLRYLAEHDDLTGLYNRRALVAHLTDRLAAGSPGPVAVLYLDLDRLKPINDYLGHSAGDWFIRVFAQRIRACAGGESMIARLGGDEFVVIPNEPMSATAAESFARRLGAMLRERLAIGGHMITRTVSIGVAVGRPGRDNGTDLLRRADEAVLTAKRGGGNQVAMSTDDMSLKNAFRNDIELHLQGDIDSEALLLHYLPEVDLWTGAVVAAEALVRWRHPIWGLLLPDSFIGVAESTNLAGELGRWVMRSACAEFSRWRSNGVAQSATLRLNVSPVQLITRGFVRSVADTIDEFGIDAGSVCLEITERAVVHDIETTRRTLAELKDVGVQIAIDDFGTGYAVLSHLKSLPVDMLKIDNGFVRDLGTNAGDLAIVRAIIGLAEAFGLQVVAEGVETPAAALTLMQHGCHRAQGFLLSRPVPGVAMEALFAARWMPMPFLTDREALSSGAL</sequence>
<dbReference type="SUPFAM" id="SSF141868">
    <property type="entry name" value="EAL domain-like"/>
    <property type="match status" value="1"/>
</dbReference>